<dbReference type="PANTHER" id="PTHR11242">
    <property type="entry name" value="ARYL HYDROCARBON RECEPTOR INTERACTING PROTEIN RELATED"/>
    <property type="match status" value="1"/>
</dbReference>
<dbReference type="EMBL" id="CDMY01000338">
    <property type="protein sequence ID" value="CEM03340.1"/>
    <property type="molecule type" value="Genomic_DNA"/>
</dbReference>
<proteinExistence type="predicted"/>
<feature type="region of interest" description="Disordered" evidence="3">
    <location>
        <begin position="1"/>
        <end position="63"/>
    </location>
</feature>
<sequence>MTGAESPIDLPVEAPSAVGAVSSKREGGELHTQTTGETVAGDGAEVGEEGYSNEGEMERTSLDDVLKSSGAQLEVKRVDKDRTIIGDSSADEMRDAALKQQRMEAVWRQIKDLGRSDKMKWASDKRHKANKLYQQQKFKQAIEEYSDCLLALDFGKSEAEARDCQEHLQLPVVTNLAACMLETNENRRCIALCDTALSIDPRCIKARFRRGVAHHRLCETDEAQQDFVETVRLVDGLEEAQKAEESHLQLKKRASVYLDGIQRRKKVDKAMYSRMFAKDKPLYPDKPSAGSAASGPSVWRRWARHAVRVCARLLVRVFCPERNTPKRED</sequence>
<evidence type="ECO:0000256" key="2">
    <source>
        <dbReference type="ARBA" id="ARBA00022803"/>
    </source>
</evidence>
<keyword evidence="2" id="KW-0802">TPR repeat</keyword>
<keyword evidence="1" id="KW-0677">Repeat</keyword>
<dbReference type="OMA" id="NESYHAS"/>
<dbReference type="PANTHER" id="PTHR11242:SF0">
    <property type="entry name" value="TPR_REGION DOMAIN-CONTAINING PROTEIN"/>
    <property type="match status" value="1"/>
</dbReference>
<dbReference type="Proteomes" id="UP000041254">
    <property type="component" value="Unassembled WGS sequence"/>
</dbReference>
<evidence type="ECO:0000313" key="4">
    <source>
        <dbReference type="EMBL" id="CEM03340.1"/>
    </source>
</evidence>
<dbReference type="InParanoid" id="A0A0G4EY38"/>
<dbReference type="InterPro" id="IPR011990">
    <property type="entry name" value="TPR-like_helical_dom_sf"/>
</dbReference>
<dbReference type="STRING" id="1169540.A0A0G4EY38"/>
<dbReference type="PhylomeDB" id="A0A0G4EY38"/>
<gene>
    <name evidence="4" type="ORF">Vbra_2458</name>
</gene>
<dbReference type="SUPFAM" id="SSF48452">
    <property type="entry name" value="TPR-like"/>
    <property type="match status" value="1"/>
</dbReference>
<evidence type="ECO:0000256" key="1">
    <source>
        <dbReference type="ARBA" id="ARBA00022737"/>
    </source>
</evidence>
<dbReference type="OrthoDB" id="438755at2759"/>
<evidence type="ECO:0000313" key="5">
    <source>
        <dbReference type="Proteomes" id="UP000041254"/>
    </source>
</evidence>
<dbReference type="InterPro" id="IPR039663">
    <property type="entry name" value="AIP/AIPL1/TTC9"/>
</dbReference>
<name>A0A0G4EY38_VITBC</name>
<reference evidence="4 5" key="1">
    <citation type="submission" date="2014-11" db="EMBL/GenBank/DDBJ databases">
        <authorList>
            <person name="Zhu J."/>
            <person name="Qi W."/>
            <person name="Song R."/>
        </authorList>
    </citation>
    <scope>NUCLEOTIDE SEQUENCE [LARGE SCALE GENOMIC DNA]</scope>
</reference>
<keyword evidence="5" id="KW-1185">Reference proteome</keyword>
<accession>A0A0G4EY38</accession>
<dbReference type="VEuPathDB" id="CryptoDB:Vbra_2458"/>
<protein>
    <submittedName>
        <fullName evidence="4">Uncharacterized protein</fullName>
    </submittedName>
</protein>
<dbReference type="Gene3D" id="1.25.40.10">
    <property type="entry name" value="Tetratricopeptide repeat domain"/>
    <property type="match status" value="1"/>
</dbReference>
<dbReference type="AlphaFoldDB" id="A0A0G4EY38"/>
<organism evidence="4 5">
    <name type="scientific">Vitrella brassicaformis (strain CCMP3155)</name>
    <dbReference type="NCBI Taxonomy" id="1169540"/>
    <lineage>
        <taxon>Eukaryota</taxon>
        <taxon>Sar</taxon>
        <taxon>Alveolata</taxon>
        <taxon>Colpodellida</taxon>
        <taxon>Vitrellaceae</taxon>
        <taxon>Vitrella</taxon>
    </lineage>
</organism>
<evidence type="ECO:0000256" key="3">
    <source>
        <dbReference type="SAM" id="MobiDB-lite"/>
    </source>
</evidence>